<keyword evidence="8 10" id="KW-0675">Receptor</keyword>
<keyword evidence="3 10" id="KW-0716">Sensory transduction</keyword>
<keyword evidence="7 10" id="KW-0472">Membrane</keyword>
<dbReference type="OMA" id="MHRAIAN"/>
<evidence type="ECO:0000256" key="4">
    <source>
        <dbReference type="ARBA" id="ARBA00022692"/>
    </source>
</evidence>
<proteinExistence type="inferred from homology"/>
<dbReference type="GO" id="GO:0005549">
    <property type="term" value="F:odorant binding"/>
    <property type="evidence" value="ECO:0007669"/>
    <property type="project" value="InterPro"/>
</dbReference>
<keyword evidence="6 10" id="KW-1133">Transmembrane helix</keyword>
<dbReference type="RefSeq" id="XP_073990755.1">
    <property type="nucleotide sequence ID" value="XM_074134654.1"/>
</dbReference>
<comment type="subcellular location">
    <subcellularLocation>
        <location evidence="1 10">Cell membrane</location>
        <topology evidence="1 10">Multi-pass membrane protein</topology>
    </subcellularLocation>
</comment>
<evidence type="ECO:0000256" key="6">
    <source>
        <dbReference type="ARBA" id="ARBA00022989"/>
    </source>
</evidence>
<feature type="transmembrane region" description="Helical" evidence="10">
    <location>
        <begin position="52"/>
        <end position="74"/>
    </location>
</feature>
<dbReference type="STRING" id="13249.T1H7Q1"/>
<protein>
    <recommendedName>
        <fullName evidence="10">Odorant receptor</fullName>
    </recommendedName>
</protein>
<name>T1H7Q1_RHOPR</name>
<dbReference type="Proteomes" id="UP000015103">
    <property type="component" value="Unassembled WGS sequence"/>
</dbReference>
<evidence type="ECO:0000256" key="5">
    <source>
        <dbReference type="ARBA" id="ARBA00022725"/>
    </source>
</evidence>
<evidence type="ECO:0000256" key="10">
    <source>
        <dbReference type="RuleBase" id="RU351113"/>
    </source>
</evidence>
<feature type="transmembrane region" description="Helical" evidence="10">
    <location>
        <begin position="200"/>
        <end position="219"/>
    </location>
</feature>
<dbReference type="GO" id="GO:0007165">
    <property type="term" value="P:signal transduction"/>
    <property type="evidence" value="ECO:0007669"/>
    <property type="project" value="UniProtKB-KW"/>
</dbReference>
<evidence type="ECO:0000256" key="9">
    <source>
        <dbReference type="ARBA" id="ARBA00023224"/>
    </source>
</evidence>
<sequence>MSTGTFVDRLCKEDDESVSKTIYSEYWHSMALSGLYLRLDTPKWRMLSLLQLLLMMSFITFLIGCAIVTCIQTAHKPMIMFQYMHYMILTVLIVISIITSIFNRPKIARMHRAIANGLSHYDENTEQHRKKMLKRKSKYKKILFVLLAFYFINVPIYLAFVAPVLDEYSSSANRTETYRDTDLAINLPVPFWLPFSTDSLLMPTIGYGMELILACIIVGQVAAADFVLLTAGITITMELELLIISLSRLPKRALAMHEERHGPERSRQMDVKRIREDKDLAKCYADCLKQNVQHHQRIIQMFDDYYNFFFILLFVVIMTGTIFIAISGSLIMFAEGGLALRVMSVGFCFAEISNIFFNCWCAEQIFNASEQLLLALYSTNWRMLTKDSARTVLIMMTRATQPLTFNCLGLVVINFETFSNVMNSAYSYFNLLNAFGGQD</sequence>
<dbReference type="AlphaFoldDB" id="T1H7Q1"/>
<accession>T1H7Q1</accession>
<feature type="transmembrane region" description="Helical" evidence="10">
    <location>
        <begin position="142"/>
        <end position="165"/>
    </location>
</feature>
<dbReference type="EMBL" id="ACPB03015971">
    <property type="status" value="NOT_ANNOTATED_CDS"/>
    <property type="molecule type" value="Genomic_DNA"/>
</dbReference>
<comment type="similarity">
    <text evidence="10">Belongs to the insect chemoreceptor superfamily. Heteromeric odorant receptor channel (TC 1.A.69) family.</text>
</comment>
<feature type="transmembrane region" description="Helical" evidence="10">
    <location>
        <begin position="338"/>
        <end position="357"/>
    </location>
</feature>
<evidence type="ECO:0000256" key="2">
    <source>
        <dbReference type="ARBA" id="ARBA00022475"/>
    </source>
</evidence>
<evidence type="ECO:0000256" key="7">
    <source>
        <dbReference type="ARBA" id="ARBA00023136"/>
    </source>
</evidence>
<comment type="caution">
    <text evidence="10">Lacks conserved residue(s) required for the propagation of feature annotation.</text>
</comment>
<keyword evidence="9 10" id="KW-0807">Transducer</keyword>
<dbReference type="Pfam" id="PF02949">
    <property type="entry name" value="7tm_6"/>
    <property type="match status" value="1"/>
</dbReference>
<evidence type="ECO:0000313" key="12">
    <source>
        <dbReference type="Proteomes" id="UP000015103"/>
    </source>
</evidence>
<dbReference type="GO" id="GO:0005886">
    <property type="term" value="C:plasma membrane"/>
    <property type="evidence" value="ECO:0007669"/>
    <property type="project" value="UniProtKB-SubCell"/>
</dbReference>
<dbReference type="FunCoup" id="T1H7Q1">
    <property type="interactions" value="89"/>
</dbReference>
<feature type="transmembrane region" description="Helical" evidence="10">
    <location>
        <begin position="80"/>
        <end position="102"/>
    </location>
</feature>
<keyword evidence="4 10" id="KW-0812">Transmembrane</keyword>
<dbReference type="EnsemblMetazoa" id="RPRC000029-RA">
    <property type="protein sequence ID" value="RPRC000029-PA"/>
    <property type="gene ID" value="RPRC000029"/>
</dbReference>
<dbReference type="eggNOG" id="ENOG502SAW0">
    <property type="taxonomic scope" value="Eukaryota"/>
</dbReference>
<evidence type="ECO:0000256" key="1">
    <source>
        <dbReference type="ARBA" id="ARBA00004651"/>
    </source>
</evidence>
<keyword evidence="5 10" id="KW-0552">Olfaction</keyword>
<keyword evidence="12" id="KW-1185">Reference proteome</keyword>
<evidence type="ECO:0000313" key="11">
    <source>
        <dbReference type="EnsemblMetazoa" id="RPRC000029-PA"/>
    </source>
</evidence>
<feature type="transmembrane region" description="Helical" evidence="10">
    <location>
        <begin position="305"/>
        <end position="326"/>
    </location>
</feature>
<dbReference type="GO" id="GO:0004984">
    <property type="term" value="F:olfactory receptor activity"/>
    <property type="evidence" value="ECO:0007669"/>
    <property type="project" value="InterPro"/>
</dbReference>
<organism evidence="11 12">
    <name type="scientific">Rhodnius prolixus</name>
    <name type="common">Triatomid bug</name>
    <dbReference type="NCBI Taxonomy" id="13249"/>
    <lineage>
        <taxon>Eukaryota</taxon>
        <taxon>Metazoa</taxon>
        <taxon>Ecdysozoa</taxon>
        <taxon>Arthropoda</taxon>
        <taxon>Hexapoda</taxon>
        <taxon>Insecta</taxon>
        <taxon>Pterygota</taxon>
        <taxon>Neoptera</taxon>
        <taxon>Paraneoptera</taxon>
        <taxon>Hemiptera</taxon>
        <taxon>Heteroptera</taxon>
        <taxon>Panheteroptera</taxon>
        <taxon>Cimicomorpha</taxon>
        <taxon>Reduviidae</taxon>
        <taxon>Triatominae</taxon>
        <taxon>Rhodnius</taxon>
    </lineage>
</organism>
<evidence type="ECO:0000256" key="3">
    <source>
        <dbReference type="ARBA" id="ARBA00022606"/>
    </source>
</evidence>
<dbReference type="PANTHER" id="PTHR21137:SF35">
    <property type="entry name" value="ODORANT RECEPTOR 19A-RELATED"/>
    <property type="match status" value="1"/>
</dbReference>
<reference evidence="11" key="1">
    <citation type="submission" date="2015-05" db="UniProtKB">
        <authorList>
            <consortium name="EnsemblMetazoa"/>
        </authorList>
    </citation>
    <scope>IDENTIFICATION</scope>
</reference>
<dbReference type="InParanoid" id="T1H7Q1"/>
<keyword evidence="2" id="KW-1003">Cell membrane</keyword>
<dbReference type="HOGENOM" id="CLU_047177_0_0_1"/>
<dbReference type="GeneID" id="141457522"/>
<dbReference type="VEuPathDB" id="VectorBase:RPRC000029"/>
<dbReference type="PANTHER" id="PTHR21137">
    <property type="entry name" value="ODORANT RECEPTOR"/>
    <property type="match status" value="1"/>
</dbReference>
<evidence type="ECO:0000256" key="8">
    <source>
        <dbReference type="ARBA" id="ARBA00023170"/>
    </source>
</evidence>
<dbReference type="InterPro" id="IPR004117">
    <property type="entry name" value="7tm6_olfct_rcpt"/>
</dbReference>